<gene>
    <name evidence="2" type="ORF">J2D75_04760</name>
</gene>
<proteinExistence type="predicted"/>
<reference evidence="2 3" key="1">
    <citation type="submission" date="2021-03" db="EMBL/GenBank/DDBJ databases">
        <title>The complete genome sequence of Acetobacter suratthaniensis TBRC 1719.</title>
        <authorList>
            <person name="Charoenyingcharoen P."/>
            <person name="Yukphan P."/>
        </authorList>
    </citation>
    <scope>NUCLEOTIDE SEQUENCE [LARGE SCALE GENOMIC DNA]</scope>
    <source>
        <strain evidence="2 3">TBRC 1719</strain>
    </source>
</reference>
<dbReference type="Proteomes" id="UP000664399">
    <property type="component" value="Unassembled WGS sequence"/>
</dbReference>
<accession>A0ABS3LJK1</accession>
<name>A0ABS3LJK1_9PROT</name>
<feature type="region of interest" description="Disordered" evidence="1">
    <location>
        <begin position="37"/>
        <end position="64"/>
    </location>
</feature>
<evidence type="ECO:0000313" key="3">
    <source>
        <dbReference type="Proteomes" id="UP000664399"/>
    </source>
</evidence>
<organism evidence="2 3">
    <name type="scientific">Acetobacter suratthaniensis</name>
    <dbReference type="NCBI Taxonomy" id="1502841"/>
    <lineage>
        <taxon>Bacteria</taxon>
        <taxon>Pseudomonadati</taxon>
        <taxon>Pseudomonadota</taxon>
        <taxon>Alphaproteobacteria</taxon>
        <taxon>Acetobacterales</taxon>
        <taxon>Acetobacteraceae</taxon>
        <taxon>Acetobacter</taxon>
    </lineage>
</organism>
<comment type="caution">
    <text evidence="2">The sequence shown here is derived from an EMBL/GenBank/DDBJ whole genome shotgun (WGS) entry which is preliminary data.</text>
</comment>
<feature type="non-terminal residue" evidence="2">
    <location>
        <position position="1"/>
    </location>
</feature>
<protein>
    <submittedName>
        <fullName evidence="2">Uncharacterized protein</fullName>
    </submittedName>
</protein>
<evidence type="ECO:0000256" key="1">
    <source>
        <dbReference type="SAM" id="MobiDB-lite"/>
    </source>
</evidence>
<sequence length="64" mass="6845">VCMFSAALCVRLQHVVQASELPVVELRHLRMEQGRQWRGSQSGPDHVHDTGALSAGGAIVAGHS</sequence>
<evidence type="ECO:0000313" key="2">
    <source>
        <dbReference type="EMBL" id="MBO1327787.1"/>
    </source>
</evidence>
<dbReference type="RefSeq" id="WP_207853392.1">
    <property type="nucleotide sequence ID" value="NZ_JAFVMG010000003.1"/>
</dbReference>
<keyword evidence="3" id="KW-1185">Reference proteome</keyword>
<dbReference type="EMBL" id="JAFVMG010000003">
    <property type="protein sequence ID" value="MBO1327787.1"/>
    <property type="molecule type" value="Genomic_DNA"/>
</dbReference>